<dbReference type="GO" id="GO:0005829">
    <property type="term" value="C:cytosol"/>
    <property type="evidence" value="ECO:0007669"/>
    <property type="project" value="TreeGrafter"/>
</dbReference>
<reference evidence="6 7" key="1">
    <citation type="submission" date="2018-11" db="EMBL/GenBank/DDBJ databases">
        <title>Whole genome sequencing of Pantoea sp. RIT388.</title>
        <authorList>
            <person name="Gan H.M."/>
            <person name="Hudson A.O."/>
        </authorList>
    </citation>
    <scope>NUCLEOTIDE SEQUENCE [LARGE SCALE GENOMIC DNA]</scope>
    <source>
        <strain evidence="6 7">RIT388</strain>
    </source>
</reference>
<dbReference type="RefSeq" id="WP_123802677.1">
    <property type="nucleotide sequence ID" value="NZ_RMVG01000020.1"/>
</dbReference>
<evidence type="ECO:0000256" key="1">
    <source>
        <dbReference type="ARBA" id="ARBA00009437"/>
    </source>
</evidence>
<dbReference type="AlphaFoldDB" id="A0A3N4NKA6"/>
<organism evidence="6 7">
    <name type="scientific">Candidatus Pantoea deserta</name>
    <dbReference type="NCBI Taxonomy" id="1869313"/>
    <lineage>
        <taxon>Bacteria</taxon>
        <taxon>Pseudomonadati</taxon>
        <taxon>Pseudomonadota</taxon>
        <taxon>Gammaproteobacteria</taxon>
        <taxon>Enterobacterales</taxon>
        <taxon>Erwiniaceae</taxon>
        <taxon>Pantoea</taxon>
    </lineage>
</organism>
<dbReference type="InterPro" id="IPR050950">
    <property type="entry name" value="HTH-type_LysR_regulators"/>
</dbReference>
<dbReference type="Gene3D" id="3.40.190.290">
    <property type="match status" value="1"/>
</dbReference>
<dbReference type="PRINTS" id="PR00039">
    <property type="entry name" value="HTHLYSR"/>
</dbReference>
<dbReference type="PANTHER" id="PTHR30419:SF28">
    <property type="entry name" value="HTH-TYPE TRANSCRIPTIONAL REGULATOR BSDA"/>
    <property type="match status" value="1"/>
</dbReference>
<keyword evidence="7" id="KW-1185">Reference proteome</keyword>
<dbReference type="GO" id="GO:0003677">
    <property type="term" value="F:DNA binding"/>
    <property type="evidence" value="ECO:0007669"/>
    <property type="project" value="UniProtKB-KW"/>
</dbReference>
<dbReference type="SUPFAM" id="SSF53850">
    <property type="entry name" value="Periplasmic binding protein-like II"/>
    <property type="match status" value="1"/>
</dbReference>
<dbReference type="SUPFAM" id="SSF46785">
    <property type="entry name" value="Winged helix' DNA-binding domain"/>
    <property type="match status" value="1"/>
</dbReference>
<dbReference type="GO" id="GO:0003700">
    <property type="term" value="F:DNA-binding transcription factor activity"/>
    <property type="evidence" value="ECO:0007669"/>
    <property type="project" value="InterPro"/>
</dbReference>
<dbReference type="OrthoDB" id="6621862at2"/>
<keyword evidence="4" id="KW-0804">Transcription</keyword>
<comment type="caution">
    <text evidence="6">The sequence shown here is derived from an EMBL/GenBank/DDBJ whole genome shotgun (WGS) entry which is preliminary data.</text>
</comment>
<dbReference type="Gene3D" id="1.10.10.10">
    <property type="entry name" value="Winged helix-like DNA-binding domain superfamily/Winged helix DNA-binding domain"/>
    <property type="match status" value="1"/>
</dbReference>
<evidence type="ECO:0000313" key="7">
    <source>
        <dbReference type="Proteomes" id="UP000281332"/>
    </source>
</evidence>
<keyword evidence="3" id="KW-0238">DNA-binding</keyword>
<dbReference type="Proteomes" id="UP000281332">
    <property type="component" value="Unassembled WGS sequence"/>
</dbReference>
<proteinExistence type="inferred from homology"/>
<dbReference type="PANTHER" id="PTHR30419">
    <property type="entry name" value="HTH-TYPE TRANSCRIPTIONAL REGULATOR YBHD"/>
    <property type="match status" value="1"/>
</dbReference>
<evidence type="ECO:0000259" key="5">
    <source>
        <dbReference type="PROSITE" id="PS50931"/>
    </source>
</evidence>
<dbReference type="InterPro" id="IPR000847">
    <property type="entry name" value="LysR_HTH_N"/>
</dbReference>
<evidence type="ECO:0000256" key="3">
    <source>
        <dbReference type="ARBA" id="ARBA00023125"/>
    </source>
</evidence>
<protein>
    <submittedName>
        <fullName evidence="6">LysR family transcriptional regulator</fullName>
    </submittedName>
</protein>
<evidence type="ECO:0000313" key="6">
    <source>
        <dbReference type="EMBL" id="RPD95945.1"/>
    </source>
</evidence>
<accession>A0A3N4NKA6</accession>
<evidence type="ECO:0000256" key="4">
    <source>
        <dbReference type="ARBA" id="ARBA00023163"/>
    </source>
</evidence>
<evidence type="ECO:0000256" key="2">
    <source>
        <dbReference type="ARBA" id="ARBA00023015"/>
    </source>
</evidence>
<dbReference type="Pfam" id="PF03466">
    <property type="entry name" value="LysR_substrate"/>
    <property type="match status" value="1"/>
</dbReference>
<dbReference type="PROSITE" id="PS50931">
    <property type="entry name" value="HTH_LYSR"/>
    <property type="match status" value="1"/>
</dbReference>
<comment type="similarity">
    <text evidence="1">Belongs to the LysR transcriptional regulatory family.</text>
</comment>
<feature type="domain" description="HTH lysR-type" evidence="5">
    <location>
        <begin position="2"/>
        <end position="59"/>
    </location>
</feature>
<dbReference type="Pfam" id="PF00126">
    <property type="entry name" value="HTH_1"/>
    <property type="match status" value="1"/>
</dbReference>
<name>A0A3N4NKA6_9GAMM</name>
<sequence>MLNLGRLHLLSELSVLGTITAVAEAVHLTRPAVSQQLAQLEQEADTILFERIGKRIELTPAGKRLVERTHELFRMVNDIESELAQGKAEVVGEIRLATFGSAGVGILPDVIKKLTAAWPQLTVSVVELEPPEAIKAAAANQVDLAIIDDMVETGPYSEKLDFYPLCTDQFVAVMSGTHRLAGRKVLRLKEMPNELWALNLSAVHYHSFLIRAFHAAGVVPRVIANYKNSAATLNLVRQTNIVTLLPTLMLNVNGNLEGLSVVHISPNLTRKVFIALPKGTASKPSVNAVIEALTGSATQLSN</sequence>
<dbReference type="InterPro" id="IPR005119">
    <property type="entry name" value="LysR_subst-bd"/>
</dbReference>
<gene>
    <name evidence="6" type="ORF">BBB56_20100</name>
</gene>
<keyword evidence="2" id="KW-0805">Transcription regulation</keyword>
<dbReference type="InterPro" id="IPR036390">
    <property type="entry name" value="WH_DNA-bd_sf"/>
</dbReference>
<dbReference type="InterPro" id="IPR036388">
    <property type="entry name" value="WH-like_DNA-bd_sf"/>
</dbReference>
<dbReference type="EMBL" id="RMVG01000020">
    <property type="protein sequence ID" value="RPD95945.1"/>
    <property type="molecule type" value="Genomic_DNA"/>
</dbReference>